<keyword evidence="2" id="KW-1185">Reference proteome</keyword>
<gene>
    <name evidence="1" type="ORF">CTEN210_00556</name>
</gene>
<evidence type="ECO:0000313" key="1">
    <source>
        <dbReference type="EMBL" id="GFH44083.1"/>
    </source>
</evidence>
<reference evidence="1 2" key="1">
    <citation type="journal article" date="2021" name="Sci. Rep.">
        <title>The genome of the diatom Chaetoceros tenuissimus carries an ancient integrated fragment of an extant virus.</title>
        <authorList>
            <person name="Hongo Y."/>
            <person name="Kimura K."/>
            <person name="Takaki Y."/>
            <person name="Yoshida Y."/>
            <person name="Baba S."/>
            <person name="Kobayashi G."/>
            <person name="Nagasaki K."/>
            <person name="Hano T."/>
            <person name="Tomaru Y."/>
        </authorList>
    </citation>
    <scope>NUCLEOTIDE SEQUENCE [LARGE SCALE GENOMIC DNA]</scope>
    <source>
        <strain evidence="1 2">NIES-3715</strain>
    </source>
</reference>
<organism evidence="1 2">
    <name type="scientific">Chaetoceros tenuissimus</name>
    <dbReference type="NCBI Taxonomy" id="426638"/>
    <lineage>
        <taxon>Eukaryota</taxon>
        <taxon>Sar</taxon>
        <taxon>Stramenopiles</taxon>
        <taxon>Ochrophyta</taxon>
        <taxon>Bacillariophyta</taxon>
        <taxon>Coscinodiscophyceae</taxon>
        <taxon>Chaetocerotophycidae</taxon>
        <taxon>Chaetocerotales</taxon>
        <taxon>Chaetocerotaceae</taxon>
        <taxon>Chaetoceros</taxon>
    </lineage>
</organism>
<sequence>MIGYWPLIHTIFREEKLFLLLKAGFEKHPNIGGLLFVKDDAEVNALDTIFNQFGTEKIMEILHPIFSPQNYYPILHHIFTKAPDHIPTFLNKFPWATQLRDHHGRSLQQAVLAAGPDIMNANNFLFPMLTDDQIREKDPITTLYPFAAMAVGEHADLEKSFYLLRRHPSVLERRSISSSTMVNIVTEKKRKRSDSIRSR</sequence>
<proteinExistence type="predicted"/>
<name>A0AAD3CED5_9STRA</name>
<dbReference type="Proteomes" id="UP001054902">
    <property type="component" value="Unassembled WGS sequence"/>
</dbReference>
<dbReference type="EMBL" id="BLLK01000019">
    <property type="protein sequence ID" value="GFH44083.1"/>
    <property type="molecule type" value="Genomic_DNA"/>
</dbReference>
<evidence type="ECO:0000313" key="2">
    <source>
        <dbReference type="Proteomes" id="UP001054902"/>
    </source>
</evidence>
<accession>A0AAD3CED5</accession>
<comment type="caution">
    <text evidence="1">The sequence shown here is derived from an EMBL/GenBank/DDBJ whole genome shotgun (WGS) entry which is preliminary data.</text>
</comment>
<dbReference type="AlphaFoldDB" id="A0AAD3CED5"/>
<protein>
    <submittedName>
        <fullName evidence="1">Uncharacterized protein</fullName>
    </submittedName>
</protein>